<protein>
    <submittedName>
        <fullName evidence="1">Uncharacterized protein</fullName>
    </submittedName>
</protein>
<proteinExistence type="predicted"/>
<gene>
    <name evidence="1" type="ORF">KFK09_002891</name>
</gene>
<dbReference type="AlphaFoldDB" id="A0A8T3C858"/>
<accession>A0A8T3C858</accession>
<organism evidence="1 2">
    <name type="scientific">Dendrobium nobile</name>
    <name type="common">Orchid</name>
    <dbReference type="NCBI Taxonomy" id="94219"/>
    <lineage>
        <taxon>Eukaryota</taxon>
        <taxon>Viridiplantae</taxon>
        <taxon>Streptophyta</taxon>
        <taxon>Embryophyta</taxon>
        <taxon>Tracheophyta</taxon>
        <taxon>Spermatophyta</taxon>
        <taxon>Magnoliopsida</taxon>
        <taxon>Liliopsida</taxon>
        <taxon>Asparagales</taxon>
        <taxon>Orchidaceae</taxon>
        <taxon>Epidendroideae</taxon>
        <taxon>Malaxideae</taxon>
        <taxon>Dendrobiinae</taxon>
        <taxon>Dendrobium</taxon>
    </lineage>
</organism>
<sequence length="126" mass="14458">MSRPDQFLFLFYLLCEALASRFLFLFAGTFRRRIPEPEVQVSRPDAHHERNNFFLFFLPQGIGVPLAEFFWLQLSRAADISSSSDLSLSQSLELNILELRESRVLSSLEGLELQAVDPRKISLAPQ</sequence>
<evidence type="ECO:0000313" key="1">
    <source>
        <dbReference type="EMBL" id="KAI0527292.1"/>
    </source>
</evidence>
<name>A0A8T3C858_DENNO</name>
<comment type="caution">
    <text evidence="1">The sequence shown here is derived from an EMBL/GenBank/DDBJ whole genome shotgun (WGS) entry which is preliminary data.</text>
</comment>
<keyword evidence="2" id="KW-1185">Reference proteome</keyword>
<dbReference type="Proteomes" id="UP000829196">
    <property type="component" value="Unassembled WGS sequence"/>
</dbReference>
<evidence type="ECO:0000313" key="2">
    <source>
        <dbReference type="Proteomes" id="UP000829196"/>
    </source>
</evidence>
<reference evidence="1" key="1">
    <citation type="journal article" date="2022" name="Front. Genet.">
        <title>Chromosome-Scale Assembly of the Dendrobium nobile Genome Provides Insights Into the Molecular Mechanism of the Biosynthesis of the Medicinal Active Ingredient of Dendrobium.</title>
        <authorList>
            <person name="Xu Q."/>
            <person name="Niu S.-C."/>
            <person name="Li K.-L."/>
            <person name="Zheng P.-J."/>
            <person name="Zhang X.-J."/>
            <person name="Jia Y."/>
            <person name="Liu Y."/>
            <person name="Niu Y.-X."/>
            <person name="Yu L.-H."/>
            <person name="Chen D.-F."/>
            <person name="Zhang G.-Q."/>
        </authorList>
    </citation>
    <scope>NUCLEOTIDE SEQUENCE</scope>
    <source>
        <tissue evidence="1">Leaf</tissue>
    </source>
</reference>
<dbReference type="EMBL" id="JAGYWB010000003">
    <property type="protein sequence ID" value="KAI0527292.1"/>
    <property type="molecule type" value="Genomic_DNA"/>
</dbReference>